<evidence type="ECO:0000256" key="1">
    <source>
        <dbReference type="ARBA" id="ARBA00008478"/>
    </source>
</evidence>
<dbReference type="PANTHER" id="PTHR34719:SF2">
    <property type="entry name" value="NICKEL-RESPONSIVE REGULATOR"/>
    <property type="match status" value="1"/>
</dbReference>
<evidence type="ECO:0000256" key="4">
    <source>
        <dbReference type="ARBA" id="ARBA00023163"/>
    </source>
</evidence>
<dbReference type="SUPFAM" id="SSF47598">
    <property type="entry name" value="Ribbon-helix-helix"/>
    <property type="match status" value="1"/>
</dbReference>
<reference evidence="7 8" key="1">
    <citation type="journal article" date="2013" name="Genome Announc.">
        <title>Draft Genome Sequence of a Highly Flagellated, Fast-Swimming Archaeon, Methanocaldococcus villosus Strain KIN24-T80 (DSM 22612).</title>
        <authorList>
            <person name="Thennarasu S."/>
            <person name="Polireddy D."/>
            <person name="Antony A."/>
            <person name="Yada M.R."/>
            <person name="Algarawi S."/>
            <person name="Sivakumar N."/>
        </authorList>
    </citation>
    <scope>NUCLEOTIDE SEQUENCE [LARGE SCALE GENOMIC DNA]</scope>
    <source>
        <strain evidence="7 8">KIN24-T80</strain>
    </source>
</reference>
<dbReference type="Proteomes" id="UP000053695">
    <property type="component" value="Unassembled WGS sequence"/>
</dbReference>
<dbReference type="InterPro" id="IPR050192">
    <property type="entry name" value="CopG/NikR_regulator"/>
</dbReference>
<evidence type="ECO:0000259" key="6">
    <source>
        <dbReference type="Pfam" id="PF08753"/>
    </source>
</evidence>
<dbReference type="InterPro" id="IPR013321">
    <property type="entry name" value="Arc_rbn_hlx_hlx"/>
</dbReference>
<evidence type="ECO:0000313" key="8">
    <source>
        <dbReference type="Proteomes" id="UP000053695"/>
    </source>
</evidence>
<dbReference type="InterPro" id="IPR002145">
    <property type="entry name" value="CopG"/>
</dbReference>
<dbReference type="RefSeq" id="WP_004589917.1">
    <property type="nucleotide sequence ID" value="NZ_APMM01000008.1"/>
</dbReference>
<dbReference type="PANTHER" id="PTHR34719">
    <property type="entry name" value="NICKEL-RESPONSIVE REGULATOR"/>
    <property type="match status" value="1"/>
</dbReference>
<keyword evidence="3" id="KW-0238">DNA-binding</keyword>
<gene>
    <name evidence="7" type="ORF">J422_01268</name>
</gene>
<feature type="domain" description="Ribbon-helix-helix protein CopG" evidence="5">
    <location>
        <begin position="3"/>
        <end position="39"/>
    </location>
</feature>
<dbReference type="InterPro" id="IPR014864">
    <property type="entry name" value="TF_NikR_Ni-bd_C"/>
</dbReference>
<name>N6VZW4_9EURY</name>
<accession>N6VZW4</accession>
<dbReference type="OrthoDB" id="64466at2157"/>
<dbReference type="Gene3D" id="1.10.1220.10">
    <property type="entry name" value="Met repressor-like"/>
    <property type="match status" value="1"/>
</dbReference>
<protein>
    <submittedName>
        <fullName evidence="7">Transcriptional regulator NikR, CopG family protein</fullName>
    </submittedName>
</protein>
<comment type="similarity">
    <text evidence="1">Belongs to the transcriptional regulatory CopG/NikR family.</text>
</comment>
<sequence length="124" mass="14568">MGRISITIEKNLLKEIDKINGENRSKVIREAVEYYIKKYDWLRRIESKLGEVSLIYNPKGKKDIIELESKYKDIIIVSLETRFNNKILRITAIKGDREKIIEFVNKLKGLKNVEMVKLTTISIK</sequence>
<dbReference type="GO" id="GO:0006355">
    <property type="term" value="P:regulation of DNA-templated transcription"/>
    <property type="evidence" value="ECO:0007669"/>
    <property type="project" value="InterPro"/>
</dbReference>
<evidence type="ECO:0000259" key="5">
    <source>
        <dbReference type="Pfam" id="PF01402"/>
    </source>
</evidence>
<evidence type="ECO:0000256" key="3">
    <source>
        <dbReference type="ARBA" id="ARBA00023125"/>
    </source>
</evidence>
<keyword evidence="4" id="KW-0804">Transcription</keyword>
<dbReference type="SUPFAM" id="SSF55021">
    <property type="entry name" value="ACT-like"/>
    <property type="match status" value="1"/>
</dbReference>
<dbReference type="EMBL" id="APMM01000008">
    <property type="protein sequence ID" value="ENN96627.1"/>
    <property type="molecule type" value="Genomic_DNA"/>
</dbReference>
<dbReference type="AlphaFoldDB" id="N6VZW4"/>
<keyword evidence="2" id="KW-0805">Transcription regulation</keyword>
<dbReference type="STRING" id="1069083.GCA_000371805_00036"/>
<dbReference type="CDD" id="cd22231">
    <property type="entry name" value="RHH_NikR_HicB-like"/>
    <property type="match status" value="1"/>
</dbReference>
<comment type="caution">
    <text evidence="7">The sequence shown here is derived from an EMBL/GenBank/DDBJ whole genome shotgun (WGS) entry which is preliminary data.</text>
</comment>
<dbReference type="Pfam" id="PF01402">
    <property type="entry name" value="RHH_1"/>
    <property type="match status" value="1"/>
</dbReference>
<evidence type="ECO:0000313" key="7">
    <source>
        <dbReference type="EMBL" id="ENN96627.1"/>
    </source>
</evidence>
<evidence type="ECO:0000256" key="2">
    <source>
        <dbReference type="ARBA" id="ARBA00023015"/>
    </source>
</evidence>
<feature type="domain" description="Transcription factor NikR nickel binding C-terminal" evidence="6">
    <location>
        <begin position="50"/>
        <end position="121"/>
    </location>
</feature>
<dbReference type="InterPro" id="IPR045865">
    <property type="entry name" value="ACT-like_dom_sf"/>
</dbReference>
<dbReference type="InterPro" id="IPR010985">
    <property type="entry name" value="Ribbon_hlx_hlx"/>
</dbReference>
<keyword evidence="8" id="KW-1185">Reference proteome</keyword>
<dbReference type="Pfam" id="PF08753">
    <property type="entry name" value="NikR_C"/>
    <property type="match status" value="1"/>
</dbReference>
<dbReference type="GO" id="GO:0003677">
    <property type="term" value="F:DNA binding"/>
    <property type="evidence" value="ECO:0007669"/>
    <property type="project" value="UniProtKB-KW"/>
</dbReference>
<dbReference type="InterPro" id="IPR027271">
    <property type="entry name" value="Acetolactate_synth/TF_NikR_C"/>
</dbReference>
<proteinExistence type="inferred from homology"/>
<dbReference type="Gene3D" id="3.30.70.1150">
    <property type="entry name" value="ACT-like. Chain A, domain 2"/>
    <property type="match status" value="1"/>
</dbReference>
<organism evidence="7 8">
    <name type="scientific">Methanocaldococcus villosus KIN24-T80</name>
    <dbReference type="NCBI Taxonomy" id="1069083"/>
    <lineage>
        <taxon>Archaea</taxon>
        <taxon>Methanobacteriati</taxon>
        <taxon>Methanobacteriota</taxon>
        <taxon>Methanomada group</taxon>
        <taxon>Methanococci</taxon>
        <taxon>Methanococcales</taxon>
        <taxon>Methanocaldococcaceae</taxon>
        <taxon>Methanocaldococcus</taxon>
    </lineage>
</organism>
<dbReference type="PATRIC" id="fig|1069083.5.peg.248"/>